<dbReference type="Proteomes" id="UP001415169">
    <property type="component" value="Unassembled WGS sequence"/>
</dbReference>
<dbReference type="PANTHER" id="PTHR46825">
    <property type="entry name" value="D-ALANYL-D-ALANINE-CARBOXYPEPTIDASE/ENDOPEPTIDASE AMPH"/>
    <property type="match status" value="1"/>
</dbReference>
<feature type="region of interest" description="Disordered" evidence="1">
    <location>
        <begin position="195"/>
        <end position="215"/>
    </location>
</feature>
<reference evidence="3" key="2">
    <citation type="submission" date="2023-12" db="EMBL/GenBank/DDBJ databases">
        <authorList>
            <person name="Sun Q."/>
            <person name="Inoue M."/>
        </authorList>
    </citation>
    <scope>NUCLEOTIDE SEQUENCE</scope>
    <source>
        <strain evidence="3">JCM 17590</strain>
    </source>
</reference>
<protein>
    <recommendedName>
        <fullName evidence="2">Beta-lactamase-related domain-containing protein</fullName>
    </recommendedName>
</protein>
<dbReference type="InterPro" id="IPR050491">
    <property type="entry name" value="AmpC-like"/>
</dbReference>
<feature type="domain" description="Beta-lactamase-related" evidence="2">
    <location>
        <begin position="36"/>
        <end position="332"/>
    </location>
</feature>
<dbReference type="PANTHER" id="PTHR46825:SF7">
    <property type="entry name" value="D-ALANYL-D-ALANINE CARBOXYPEPTIDASE"/>
    <property type="match status" value="1"/>
</dbReference>
<organism evidence="3 4">
    <name type="scientific">Gryllotalpicola daejeonensis</name>
    <dbReference type="NCBI Taxonomy" id="993087"/>
    <lineage>
        <taxon>Bacteria</taxon>
        <taxon>Bacillati</taxon>
        <taxon>Actinomycetota</taxon>
        <taxon>Actinomycetes</taxon>
        <taxon>Micrococcales</taxon>
        <taxon>Microbacteriaceae</taxon>
        <taxon>Gryllotalpicola</taxon>
    </lineage>
</organism>
<dbReference type="SUPFAM" id="SSF56601">
    <property type="entry name" value="beta-lactamase/transpeptidase-like"/>
    <property type="match status" value="1"/>
</dbReference>
<accession>A0ABP7ZKX6</accession>
<dbReference type="EMBL" id="BAABBV010000001">
    <property type="protein sequence ID" value="GAA4162233.1"/>
    <property type="molecule type" value="Genomic_DNA"/>
</dbReference>
<dbReference type="Pfam" id="PF00144">
    <property type="entry name" value="Beta-lactamase"/>
    <property type="match status" value="1"/>
</dbReference>
<comment type="caution">
    <text evidence="3">The sequence shown here is derived from an EMBL/GenBank/DDBJ whole genome shotgun (WGS) entry which is preliminary data.</text>
</comment>
<dbReference type="Gene3D" id="3.40.710.10">
    <property type="entry name" value="DD-peptidase/beta-lactamase superfamily"/>
    <property type="match status" value="1"/>
</dbReference>
<name>A0ABP7ZKX6_9MICO</name>
<evidence type="ECO:0000313" key="4">
    <source>
        <dbReference type="Proteomes" id="UP001415169"/>
    </source>
</evidence>
<evidence type="ECO:0000259" key="2">
    <source>
        <dbReference type="Pfam" id="PF00144"/>
    </source>
</evidence>
<evidence type="ECO:0000256" key="1">
    <source>
        <dbReference type="SAM" id="MobiDB-lite"/>
    </source>
</evidence>
<dbReference type="InterPro" id="IPR001466">
    <property type="entry name" value="Beta-lactam-related"/>
</dbReference>
<evidence type="ECO:0000313" key="3">
    <source>
        <dbReference type="EMBL" id="GAA4162233.1"/>
    </source>
</evidence>
<proteinExistence type="predicted"/>
<reference evidence="3" key="1">
    <citation type="journal article" date="2014" name="Int. J. Syst. Evol. Microbiol.">
        <title>Complete genome of a new Firmicutes species belonging to the dominant human colonic microbiota ('Ruminococcus bicirculans') reveals two chromosomes and a selective capacity to utilize plant glucans.</title>
        <authorList>
            <consortium name="NISC Comparative Sequencing Program"/>
            <person name="Wegmann U."/>
            <person name="Louis P."/>
            <person name="Goesmann A."/>
            <person name="Henrissat B."/>
            <person name="Duncan S.H."/>
            <person name="Flint H.J."/>
        </authorList>
    </citation>
    <scope>NUCLEOTIDE SEQUENCE</scope>
    <source>
        <strain evidence="3">JCM 17590</strain>
    </source>
</reference>
<gene>
    <name evidence="3" type="ORF">GCM10022286_20930</name>
</gene>
<dbReference type="InterPro" id="IPR012338">
    <property type="entry name" value="Beta-lactam/transpept-like"/>
</dbReference>
<sequence>MPDDTSKQLQAVLDNAVKLSGGSGGVAGVWAPWAGTWTAASGTVSHDKGADEMSTDASFRIGSITKSATCTVLLGLVGDKKVKLTDQVSKYLPRMVGLNGLTLGALCQNTSGFPDYWNSLIPQMVTNPTRTWDTVELINSGLGQPRVGAPGQTFAYSNAGFVLLGLALQTATNTSWASLYDKYVTGPLGISETTTIPNSSTLPSPAPTGYAADRDPVTGAVNCKVKDDDTDLSPTALQQAGGLVSNLSDTATLVHAVAAGSLLPSKLSVQQQKSIIVSKSTPSWAQYGLGVEKMGPLVGHASSVPGFDTAAYSDPKSGLTVVVMVNDSTAGANFARLVALQLASIGSKAKAESGKKQPDIALPWTAQQLGTVLPHETGCNPARGALTPELSAIADIGPNY</sequence>
<keyword evidence="4" id="KW-1185">Reference proteome</keyword>